<accession>A0A7D9I964</accession>
<dbReference type="PROSITE" id="PS50404">
    <property type="entry name" value="GST_NTER"/>
    <property type="match status" value="1"/>
</dbReference>
<dbReference type="Pfam" id="PF02798">
    <property type="entry name" value="GST_N"/>
    <property type="match status" value="1"/>
</dbReference>
<dbReference type="FunFam" id="1.20.1050.10:FF:000003">
    <property type="entry name" value="Glutathione S-transferase 2"/>
    <property type="match status" value="1"/>
</dbReference>
<evidence type="ECO:0000256" key="3">
    <source>
        <dbReference type="ARBA" id="ARBA00012452"/>
    </source>
</evidence>
<dbReference type="Gene3D" id="3.40.30.10">
    <property type="entry name" value="Glutaredoxin"/>
    <property type="match status" value="1"/>
</dbReference>
<dbReference type="PRINTS" id="PR01267">
    <property type="entry name" value="GSTRNSFRASEM"/>
</dbReference>
<keyword evidence="4" id="KW-0808">Transferase</keyword>
<sequence length="216" mass="25327">MAPILGYWNIRGLAQPIRLLLEYTETEYEDKRYTCGPPPDYSRECWYKEKFNLGLDFPNLPYYIDGDIKITQSCAILRHIARKHNLCGTTDEEKTVVDIMENCIVDFRQGFTSVCYSSEFDKRVDGYKKSVGDKLERFEKFLGDKPYLAGDKLTYPDFMLYEMIDQHKIFDKTLMEPFKKLLAFADRIEAIPQIATYKKSDKFTERPLNNPIASFK</sequence>
<dbReference type="EMBL" id="CACRXK020004984">
    <property type="protein sequence ID" value="CAB4004732.1"/>
    <property type="molecule type" value="Genomic_DNA"/>
</dbReference>
<dbReference type="EC" id="2.5.1.18" evidence="3"/>
<dbReference type="InterPro" id="IPR010987">
    <property type="entry name" value="Glutathione-S-Trfase_C-like"/>
</dbReference>
<comment type="function">
    <text evidence="1">Conjugation of reduced glutathione to a wide number of exogenous and endogenous hydrophobic electrophiles.</text>
</comment>
<dbReference type="Proteomes" id="UP001152795">
    <property type="component" value="Unassembled WGS sequence"/>
</dbReference>
<dbReference type="InterPro" id="IPR036282">
    <property type="entry name" value="Glutathione-S-Trfase_C_sf"/>
</dbReference>
<comment type="caution">
    <text evidence="7">The sequence shown here is derived from an EMBL/GenBank/DDBJ whole genome shotgun (WGS) entry which is preliminary data.</text>
</comment>
<dbReference type="InterPro" id="IPR036249">
    <property type="entry name" value="Thioredoxin-like_sf"/>
</dbReference>
<dbReference type="FunFam" id="3.40.30.10:FF:000019">
    <property type="entry name" value="Glutathione S-transferase Mu"/>
    <property type="match status" value="1"/>
</dbReference>
<dbReference type="GO" id="GO:0006749">
    <property type="term" value="P:glutathione metabolic process"/>
    <property type="evidence" value="ECO:0007669"/>
    <property type="project" value="TreeGrafter"/>
</dbReference>
<dbReference type="CDD" id="cd03075">
    <property type="entry name" value="GST_N_Mu"/>
    <property type="match status" value="1"/>
</dbReference>
<dbReference type="SUPFAM" id="SSF47616">
    <property type="entry name" value="GST C-terminal domain-like"/>
    <property type="match status" value="1"/>
</dbReference>
<dbReference type="GO" id="GO:0004364">
    <property type="term" value="F:glutathione transferase activity"/>
    <property type="evidence" value="ECO:0007669"/>
    <property type="project" value="UniProtKB-EC"/>
</dbReference>
<dbReference type="InterPro" id="IPR004046">
    <property type="entry name" value="GST_C"/>
</dbReference>
<dbReference type="PANTHER" id="PTHR11571">
    <property type="entry name" value="GLUTATHIONE S-TRANSFERASE"/>
    <property type="match status" value="1"/>
</dbReference>
<dbReference type="PANTHER" id="PTHR11571:SF222">
    <property type="entry name" value="GLUTATHIONE TRANSFERASE"/>
    <property type="match status" value="1"/>
</dbReference>
<dbReference type="SFLD" id="SFLDG00363">
    <property type="entry name" value="AMPS_(cytGST):_Alpha-__Mu-__Pi"/>
    <property type="match status" value="1"/>
</dbReference>
<dbReference type="InterPro" id="IPR003081">
    <property type="entry name" value="GST_mu"/>
</dbReference>
<dbReference type="Gene3D" id="1.20.1050.10">
    <property type="match status" value="1"/>
</dbReference>
<dbReference type="InterPro" id="IPR040079">
    <property type="entry name" value="Glutathione_S-Trfase"/>
</dbReference>
<dbReference type="PROSITE" id="PS50405">
    <property type="entry name" value="GST_CTER"/>
    <property type="match status" value="1"/>
</dbReference>
<dbReference type="AlphaFoldDB" id="A0A7D9I964"/>
<evidence type="ECO:0000313" key="8">
    <source>
        <dbReference type="Proteomes" id="UP001152795"/>
    </source>
</evidence>
<dbReference type="OrthoDB" id="4951845at2759"/>
<evidence type="ECO:0000256" key="2">
    <source>
        <dbReference type="ARBA" id="ARBA00005861"/>
    </source>
</evidence>
<keyword evidence="8" id="KW-1185">Reference proteome</keyword>
<dbReference type="SUPFAM" id="SSF52833">
    <property type="entry name" value="Thioredoxin-like"/>
    <property type="match status" value="1"/>
</dbReference>
<comment type="catalytic activity">
    <reaction evidence="5">
        <text>RX + glutathione = an S-substituted glutathione + a halide anion + H(+)</text>
        <dbReference type="Rhea" id="RHEA:16437"/>
        <dbReference type="ChEBI" id="CHEBI:15378"/>
        <dbReference type="ChEBI" id="CHEBI:16042"/>
        <dbReference type="ChEBI" id="CHEBI:17792"/>
        <dbReference type="ChEBI" id="CHEBI:57925"/>
        <dbReference type="ChEBI" id="CHEBI:90779"/>
        <dbReference type="EC" id="2.5.1.18"/>
    </reaction>
</comment>
<evidence type="ECO:0000256" key="5">
    <source>
        <dbReference type="ARBA" id="ARBA00047960"/>
    </source>
</evidence>
<evidence type="ECO:0000313" key="7">
    <source>
        <dbReference type="EMBL" id="CAB4004732.1"/>
    </source>
</evidence>
<proteinExistence type="inferred from homology"/>
<dbReference type="Pfam" id="PF14497">
    <property type="entry name" value="GST_C_3"/>
    <property type="match status" value="1"/>
</dbReference>
<dbReference type="SFLD" id="SFLDG01205">
    <property type="entry name" value="AMPS.1"/>
    <property type="match status" value="1"/>
</dbReference>
<reference evidence="7" key="1">
    <citation type="submission" date="2020-04" db="EMBL/GenBank/DDBJ databases">
        <authorList>
            <person name="Alioto T."/>
            <person name="Alioto T."/>
            <person name="Gomez Garrido J."/>
        </authorList>
    </citation>
    <scope>NUCLEOTIDE SEQUENCE</scope>
    <source>
        <strain evidence="7">A484AB</strain>
    </source>
</reference>
<evidence type="ECO:0000256" key="1">
    <source>
        <dbReference type="ARBA" id="ARBA00003701"/>
    </source>
</evidence>
<name>A0A7D9I964_PARCT</name>
<evidence type="ECO:0000256" key="4">
    <source>
        <dbReference type="ARBA" id="ARBA00022679"/>
    </source>
</evidence>
<organism evidence="7 8">
    <name type="scientific">Paramuricea clavata</name>
    <name type="common">Red gorgonian</name>
    <name type="synonym">Violescent sea-whip</name>
    <dbReference type="NCBI Taxonomy" id="317549"/>
    <lineage>
        <taxon>Eukaryota</taxon>
        <taxon>Metazoa</taxon>
        <taxon>Cnidaria</taxon>
        <taxon>Anthozoa</taxon>
        <taxon>Octocorallia</taxon>
        <taxon>Malacalcyonacea</taxon>
        <taxon>Plexauridae</taxon>
        <taxon>Paramuricea</taxon>
    </lineage>
</organism>
<evidence type="ECO:0000256" key="6">
    <source>
        <dbReference type="ARBA" id="ARBA00081375"/>
    </source>
</evidence>
<comment type="similarity">
    <text evidence="2">Belongs to the GST superfamily. Mu family.</text>
</comment>
<dbReference type="SFLD" id="SFLDS00019">
    <property type="entry name" value="Glutathione_Transferase_(cytos"/>
    <property type="match status" value="1"/>
</dbReference>
<protein>
    <recommendedName>
        <fullName evidence="3">glutathione transferase</fullName>
        <ecNumber evidence="3">2.5.1.18</ecNumber>
    </recommendedName>
    <alternativeName>
        <fullName evidence="6">GST class-mu</fullName>
    </alternativeName>
</protein>
<dbReference type="InterPro" id="IPR050213">
    <property type="entry name" value="GST_superfamily"/>
</dbReference>
<dbReference type="InterPro" id="IPR004045">
    <property type="entry name" value="Glutathione_S-Trfase_N"/>
</dbReference>
<gene>
    <name evidence="7" type="ORF">PACLA_8A036580</name>
</gene>